<feature type="compositionally biased region" description="Basic and acidic residues" evidence="1">
    <location>
        <begin position="324"/>
        <end position="334"/>
    </location>
</feature>
<protein>
    <submittedName>
        <fullName evidence="2">Uncharacterized protein</fullName>
    </submittedName>
</protein>
<evidence type="ECO:0000256" key="1">
    <source>
        <dbReference type="SAM" id="MobiDB-lite"/>
    </source>
</evidence>
<sequence>MAYRRNTFGLNAHSGGMDSRSELGDLSRSARVGTGSDAPAKMRGWEVYHGWVGHGEAAEERGVGRSHAYSKSFWKVRHWWGQRSGTGIRGIQSTRRHELVGTPTAHIPSSVAIRLSIRFSTAYDSRELSGAEEADDQVTQMGELKIAVKFEDVKHGYSKPAQLAGNLSEKNGQTRIRARHSKPKTEVSLFFDCLATKITYADFLFFLKTKLLLLRRIFVPPLHHCAHYRSMQSTPNQPRPRRSLLPRKYPMKPNDDAAEKRLRRQQVALELERRKEEKLIAPTPEAEESEEMKTLAAGIQRYLDDNTESPDSSVHSVMDSVGGTREHQDSREEQAAEEQAARNWEIWVRCVLGRMNRLDRQQLLRDWRDQEERERRWEAAREYADDLPSGTADYVEYS</sequence>
<organism evidence="2 3">
    <name type="scientific">Favolaschia claudopus</name>
    <dbReference type="NCBI Taxonomy" id="2862362"/>
    <lineage>
        <taxon>Eukaryota</taxon>
        <taxon>Fungi</taxon>
        <taxon>Dikarya</taxon>
        <taxon>Basidiomycota</taxon>
        <taxon>Agaricomycotina</taxon>
        <taxon>Agaricomycetes</taxon>
        <taxon>Agaricomycetidae</taxon>
        <taxon>Agaricales</taxon>
        <taxon>Marasmiineae</taxon>
        <taxon>Mycenaceae</taxon>
        <taxon>Favolaschia</taxon>
    </lineage>
</organism>
<keyword evidence="3" id="KW-1185">Reference proteome</keyword>
<feature type="region of interest" description="Disordered" evidence="1">
    <location>
        <begin position="230"/>
        <end position="260"/>
    </location>
</feature>
<dbReference type="Proteomes" id="UP001362999">
    <property type="component" value="Unassembled WGS sequence"/>
</dbReference>
<comment type="caution">
    <text evidence="2">The sequence shown here is derived from an EMBL/GenBank/DDBJ whole genome shotgun (WGS) entry which is preliminary data.</text>
</comment>
<reference evidence="2 3" key="1">
    <citation type="journal article" date="2024" name="J Genomics">
        <title>Draft genome sequencing and assembly of Favolaschia claudopus CIRM-BRFM 2984 isolated from oak limbs.</title>
        <authorList>
            <person name="Navarro D."/>
            <person name="Drula E."/>
            <person name="Chaduli D."/>
            <person name="Cazenave R."/>
            <person name="Ahrendt S."/>
            <person name="Wang J."/>
            <person name="Lipzen A."/>
            <person name="Daum C."/>
            <person name="Barry K."/>
            <person name="Grigoriev I.V."/>
            <person name="Favel A."/>
            <person name="Rosso M.N."/>
            <person name="Martin F."/>
        </authorList>
    </citation>
    <scope>NUCLEOTIDE SEQUENCE [LARGE SCALE GENOMIC DNA]</scope>
    <source>
        <strain evidence="2 3">CIRM-BRFM 2984</strain>
    </source>
</reference>
<proteinExistence type="predicted"/>
<evidence type="ECO:0000313" key="3">
    <source>
        <dbReference type="Proteomes" id="UP001362999"/>
    </source>
</evidence>
<evidence type="ECO:0000313" key="2">
    <source>
        <dbReference type="EMBL" id="KAK6974480.1"/>
    </source>
</evidence>
<feature type="region of interest" description="Disordered" evidence="1">
    <location>
        <begin position="304"/>
        <end position="337"/>
    </location>
</feature>
<accession>A0AAV9Z867</accession>
<dbReference type="AlphaFoldDB" id="A0AAV9Z867"/>
<name>A0AAV9Z867_9AGAR</name>
<dbReference type="EMBL" id="JAWWNJ010000183">
    <property type="protein sequence ID" value="KAK6974480.1"/>
    <property type="molecule type" value="Genomic_DNA"/>
</dbReference>
<gene>
    <name evidence="2" type="ORF">R3P38DRAFT_3239328</name>
</gene>